<dbReference type="EMBL" id="DVON01000022">
    <property type="protein sequence ID" value="HIV11660.1"/>
    <property type="molecule type" value="Genomic_DNA"/>
</dbReference>
<organism evidence="6 7">
    <name type="scientific">Candidatus Pullilachnospira stercoravium</name>
    <dbReference type="NCBI Taxonomy" id="2840913"/>
    <lineage>
        <taxon>Bacteria</taxon>
        <taxon>Bacillati</taxon>
        <taxon>Bacillota</taxon>
        <taxon>Clostridia</taxon>
        <taxon>Lachnospirales</taxon>
        <taxon>Lachnospiraceae</taxon>
        <taxon>Lachnospiraceae incertae sedis</taxon>
        <taxon>Candidatus Pullilachnospira</taxon>
    </lineage>
</organism>
<dbReference type="Gene3D" id="3.40.190.290">
    <property type="match status" value="1"/>
</dbReference>
<dbReference type="FunFam" id="1.10.10.10:FF:000001">
    <property type="entry name" value="LysR family transcriptional regulator"/>
    <property type="match status" value="1"/>
</dbReference>
<dbReference type="CDD" id="cd05466">
    <property type="entry name" value="PBP2_LTTR_substrate"/>
    <property type="match status" value="1"/>
</dbReference>
<dbReference type="Pfam" id="PF03466">
    <property type="entry name" value="LysR_substrate"/>
    <property type="match status" value="1"/>
</dbReference>
<dbReference type="SUPFAM" id="SSF53850">
    <property type="entry name" value="Periplasmic binding protein-like II"/>
    <property type="match status" value="1"/>
</dbReference>
<comment type="similarity">
    <text evidence="1">Belongs to the LysR transcriptional regulatory family.</text>
</comment>
<accession>A0A9D1NTA5</accession>
<dbReference type="AlphaFoldDB" id="A0A9D1NTA5"/>
<dbReference type="InterPro" id="IPR000847">
    <property type="entry name" value="LysR_HTH_N"/>
</dbReference>
<keyword evidence="4" id="KW-0804">Transcription</keyword>
<evidence type="ECO:0000256" key="1">
    <source>
        <dbReference type="ARBA" id="ARBA00009437"/>
    </source>
</evidence>
<dbReference type="PANTHER" id="PTHR30346:SF28">
    <property type="entry name" value="HTH-TYPE TRANSCRIPTIONAL REGULATOR CYNR"/>
    <property type="match status" value="1"/>
</dbReference>
<dbReference type="InterPro" id="IPR005119">
    <property type="entry name" value="LysR_subst-bd"/>
</dbReference>
<dbReference type="InterPro" id="IPR036388">
    <property type="entry name" value="WH-like_DNA-bd_sf"/>
</dbReference>
<dbReference type="GO" id="GO:0003700">
    <property type="term" value="F:DNA-binding transcription factor activity"/>
    <property type="evidence" value="ECO:0007669"/>
    <property type="project" value="InterPro"/>
</dbReference>
<reference evidence="6" key="2">
    <citation type="journal article" date="2021" name="PeerJ">
        <title>Extensive microbial diversity within the chicken gut microbiome revealed by metagenomics and culture.</title>
        <authorList>
            <person name="Gilroy R."/>
            <person name="Ravi A."/>
            <person name="Getino M."/>
            <person name="Pursley I."/>
            <person name="Horton D.L."/>
            <person name="Alikhan N.F."/>
            <person name="Baker D."/>
            <person name="Gharbi K."/>
            <person name="Hall N."/>
            <person name="Watson M."/>
            <person name="Adriaenssens E.M."/>
            <person name="Foster-Nyarko E."/>
            <person name="Jarju S."/>
            <person name="Secka A."/>
            <person name="Antonio M."/>
            <person name="Oren A."/>
            <person name="Chaudhuri R.R."/>
            <person name="La Ragione R."/>
            <person name="Hildebrand F."/>
            <person name="Pallen M.J."/>
        </authorList>
    </citation>
    <scope>NUCLEOTIDE SEQUENCE</scope>
    <source>
        <strain evidence="6">ChiBcec2-4451</strain>
    </source>
</reference>
<dbReference type="InterPro" id="IPR036390">
    <property type="entry name" value="WH_DNA-bd_sf"/>
</dbReference>
<name>A0A9D1NTA5_9FIRM</name>
<dbReference type="PROSITE" id="PS50931">
    <property type="entry name" value="HTH_LYSR"/>
    <property type="match status" value="1"/>
</dbReference>
<evidence type="ECO:0000313" key="7">
    <source>
        <dbReference type="Proteomes" id="UP000886723"/>
    </source>
</evidence>
<dbReference type="GO" id="GO:0003677">
    <property type="term" value="F:DNA binding"/>
    <property type="evidence" value="ECO:0007669"/>
    <property type="project" value="UniProtKB-KW"/>
</dbReference>
<gene>
    <name evidence="6" type="ORF">IAA63_00780</name>
</gene>
<evidence type="ECO:0000256" key="4">
    <source>
        <dbReference type="ARBA" id="ARBA00023163"/>
    </source>
</evidence>
<feature type="domain" description="HTH lysR-type" evidence="5">
    <location>
        <begin position="1"/>
        <end position="58"/>
    </location>
</feature>
<sequence length="312" mass="35163">MELRQLRYFVTVVEEKTVTAAARKLNMTQPPLTTQLKLLEKELGCPLFAREGRRLTLTDAGRHFYQRACGILGMCESAAAQMRDFHQGVAGTLRIGVVSSVQEGVFTGWLSDFGALYPEIRYQVYSGNTYQLLEQVRTSQLDLAVVRTPFSAPDLEKITLRREPLMAVGRENFLERKPEGLPLEELAQRPLILYRRWEKILEEHFEARGLKPTVRCCNDTAQATLALAAAGMGVGILPASAADRKEDPSLVARPLKDAGLTSQIVLICPSRRLLSNTAQLFWNFMEEKKREKNHQGQSGSDFCCRNREISLY</sequence>
<dbReference type="SUPFAM" id="SSF46785">
    <property type="entry name" value="Winged helix' DNA-binding domain"/>
    <property type="match status" value="1"/>
</dbReference>
<keyword evidence="3" id="KW-0238">DNA-binding</keyword>
<evidence type="ECO:0000256" key="3">
    <source>
        <dbReference type="ARBA" id="ARBA00023125"/>
    </source>
</evidence>
<evidence type="ECO:0000313" key="6">
    <source>
        <dbReference type="EMBL" id="HIV11660.1"/>
    </source>
</evidence>
<evidence type="ECO:0000259" key="5">
    <source>
        <dbReference type="PROSITE" id="PS50931"/>
    </source>
</evidence>
<evidence type="ECO:0000256" key="2">
    <source>
        <dbReference type="ARBA" id="ARBA00023015"/>
    </source>
</evidence>
<dbReference type="Pfam" id="PF00126">
    <property type="entry name" value="HTH_1"/>
    <property type="match status" value="1"/>
</dbReference>
<dbReference type="PANTHER" id="PTHR30346">
    <property type="entry name" value="TRANSCRIPTIONAL DUAL REGULATOR HCAR-RELATED"/>
    <property type="match status" value="1"/>
</dbReference>
<dbReference type="GO" id="GO:0032993">
    <property type="term" value="C:protein-DNA complex"/>
    <property type="evidence" value="ECO:0007669"/>
    <property type="project" value="TreeGrafter"/>
</dbReference>
<dbReference type="Proteomes" id="UP000886723">
    <property type="component" value="Unassembled WGS sequence"/>
</dbReference>
<dbReference type="PRINTS" id="PR00039">
    <property type="entry name" value="HTHLYSR"/>
</dbReference>
<dbReference type="Gene3D" id="1.10.10.10">
    <property type="entry name" value="Winged helix-like DNA-binding domain superfamily/Winged helix DNA-binding domain"/>
    <property type="match status" value="1"/>
</dbReference>
<reference evidence="6" key="1">
    <citation type="submission" date="2020-10" db="EMBL/GenBank/DDBJ databases">
        <authorList>
            <person name="Gilroy R."/>
        </authorList>
    </citation>
    <scope>NUCLEOTIDE SEQUENCE</scope>
    <source>
        <strain evidence="6">ChiBcec2-4451</strain>
    </source>
</reference>
<proteinExistence type="inferred from homology"/>
<keyword evidence="2" id="KW-0805">Transcription regulation</keyword>
<protein>
    <submittedName>
        <fullName evidence="6">LysR family transcriptional regulator</fullName>
    </submittedName>
</protein>
<comment type="caution">
    <text evidence="6">The sequence shown here is derived from an EMBL/GenBank/DDBJ whole genome shotgun (WGS) entry which is preliminary data.</text>
</comment>